<organism evidence="1 2">
    <name type="scientific">Muiribacterium halophilum</name>
    <dbReference type="NCBI Taxonomy" id="2053465"/>
    <lineage>
        <taxon>Bacteria</taxon>
        <taxon>Candidatus Muiribacteriota</taxon>
        <taxon>Candidatus Muiribacteriia</taxon>
        <taxon>Candidatus Muiribacteriales</taxon>
        <taxon>Candidatus Muiribacteriaceae</taxon>
        <taxon>Candidatus Muiribacterium</taxon>
    </lineage>
</organism>
<protein>
    <recommendedName>
        <fullName evidence="3">Sulfotransferase</fullName>
    </recommendedName>
</protein>
<name>A0A2N5ZD55_MUIH1</name>
<dbReference type="Proteomes" id="UP000234857">
    <property type="component" value="Unassembled WGS sequence"/>
</dbReference>
<proteinExistence type="predicted"/>
<comment type="caution">
    <text evidence="1">The sequence shown here is derived from an EMBL/GenBank/DDBJ whole genome shotgun (WGS) entry which is preliminary data.</text>
</comment>
<dbReference type="InterPro" id="IPR027417">
    <property type="entry name" value="P-loop_NTPase"/>
</dbReference>
<evidence type="ECO:0000313" key="1">
    <source>
        <dbReference type="EMBL" id="PLX16598.1"/>
    </source>
</evidence>
<sequence>MMNMNKFAKIIAYLNIDLSKDKTFVFLTGCGRSGTTIISDILSQSKDIAKYPGEGTELWFPKHYPLKDTNFTPFFVDPQGFSKKAIRKNTSYVKRVFSAYCHLKGKKILQNKNVMMPFILDEARELFNNMKIVHIIRDGRDVSYSYTKKTLKKGKNFNFKEEELFLQMAKLWNLTIDQMDSFFERHSLVKGKDYIEIRYEDICKEPQKEINKYQGLINADLNKEVKLLLQNRNGKYHNAYSQAILEEATMIMRENLKRKGYL</sequence>
<dbReference type="AlphaFoldDB" id="A0A2N5ZD55"/>
<gene>
    <name evidence="1" type="ORF">C0601_09955</name>
</gene>
<evidence type="ECO:0000313" key="2">
    <source>
        <dbReference type="Proteomes" id="UP000234857"/>
    </source>
</evidence>
<evidence type="ECO:0008006" key="3">
    <source>
        <dbReference type="Google" id="ProtNLM"/>
    </source>
</evidence>
<accession>A0A2N5ZD55</accession>
<reference evidence="1 2" key="1">
    <citation type="submission" date="2017-11" db="EMBL/GenBank/DDBJ databases">
        <title>Genome-resolved metagenomics identifies genetic mobility, metabolic interactions, and unexpected diversity in perchlorate-reducing communities.</title>
        <authorList>
            <person name="Barnum T.P."/>
            <person name="Figueroa I.A."/>
            <person name="Carlstrom C.I."/>
            <person name="Lucas L.N."/>
            <person name="Engelbrektson A.L."/>
            <person name="Coates J.D."/>
        </authorList>
    </citation>
    <scope>NUCLEOTIDE SEQUENCE [LARGE SCALE GENOMIC DNA]</scope>
    <source>
        <strain evidence="1">BM706</strain>
    </source>
</reference>
<dbReference type="Gene3D" id="3.40.50.300">
    <property type="entry name" value="P-loop containing nucleotide triphosphate hydrolases"/>
    <property type="match status" value="1"/>
</dbReference>
<dbReference type="SUPFAM" id="SSF52540">
    <property type="entry name" value="P-loop containing nucleoside triphosphate hydrolases"/>
    <property type="match status" value="1"/>
</dbReference>
<dbReference type="Pfam" id="PF13469">
    <property type="entry name" value="Sulfotransfer_3"/>
    <property type="match status" value="1"/>
</dbReference>
<dbReference type="EMBL" id="PKTG01000110">
    <property type="protein sequence ID" value="PLX16598.1"/>
    <property type="molecule type" value="Genomic_DNA"/>
</dbReference>